<comment type="pathway">
    <text evidence="3">Nucleotide-sugar biosynthesis; UDP-N-acetyl-alpha-D-glucosamine biosynthesis; UDP-N-acetyl-alpha-D-glucosamine from N-acetyl-alpha-D-glucosamine 1-phosphate: step 1/1.</text>
</comment>
<feature type="domain" description="Nucleotidyl transferase" evidence="17">
    <location>
        <begin position="7"/>
        <end position="232"/>
    </location>
</feature>
<evidence type="ECO:0000256" key="7">
    <source>
        <dbReference type="ARBA" id="ARBA00022723"/>
    </source>
</evidence>
<dbReference type="AlphaFoldDB" id="A0A6N2R0D6"/>
<evidence type="ECO:0000256" key="9">
    <source>
        <dbReference type="ARBA" id="ARBA00022960"/>
    </source>
</evidence>
<dbReference type="InterPro" id="IPR011004">
    <property type="entry name" value="Trimer_LpxA-like_sf"/>
</dbReference>
<name>A0A6N2R0D6_9ACTO</name>
<dbReference type="InterPro" id="IPR050065">
    <property type="entry name" value="GlmU-like"/>
</dbReference>
<evidence type="ECO:0000256" key="12">
    <source>
        <dbReference type="ARBA" id="ARBA00023315"/>
    </source>
</evidence>
<keyword evidence="11" id="KW-0511">Multifunctional enzyme</keyword>
<comment type="cofactor">
    <cofactor evidence="1">
        <name>Mg(2+)</name>
        <dbReference type="ChEBI" id="CHEBI:18420"/>
    </cofactor>
</comment>
<evidence type="ECO:0000256" key="5">
    <source>
        <dbReference type="ARBA" id="ARBA00022679"/>
    </source>
</evidence>
<keyword evidence="5" id="KW-0808">Transferase</keyword>
<evidence type="ECO:0000256" key="15">
    <source>
        <dbReference type="ARBA" id="ARBA00048493"/>
    </source>
</evidence>
<proteinExistence type="predicted"/>
<evidence type="ECO:0000256" key="8">
    <source>
        <dbReference type="ARBA" id="ARBA00022842"/>
    </source>
</evidence>
<dbReference type="GO" id="GO:0046872">
    <property type="term" value="F:metal ion binding"/>
    <property type="evidence" value="ECO:0007669"/>
    <property type="project" value="UniProtKB-KW"/>
</dbReference>
<dbReference type="GO" id="GO:0008360">
    <property type="term" value="P:regulation of cell shape"/>
    <property type="evidence" value="ECO:0007669"/>
    <property type="project" value="UniProtKB-KW"/>
</dbReference>
<dbReference type="Gene3D" id="3.90.550.10">
    <property type="entry name" value="Spore Coat Polysaccharide Biosynthesis Protein SpsA, Chain A"/>
    <property type="match status" value="1"/>
</dbReference>
<evidence type="ECO:0000256" key="2">
    <source>
        <dbReference type="ARBA" id="ARBA00005166"/>
    </source>
</evidence>
<dbReference type="GO" id="GO:0071555">
    <property type="term" value="P:cell wall organization"/>
    <property type="evidence" value="ECO:0007669"/>
    <property type="project" value="UniProtKB-KW"/>
</dbReference>
<evidence type="ECO:0000256" key="1">
    <source>
        <dbReference type="ARBA" id="ARBA00001946"/>
    </source>
</evidence>
<evidence type="ECO:0000256" key="3">
    <source>
        <dbReference type="ARBA" id="ARBA00005208"/>
    </source>
</evidence>
<dbReference type="InterPro" id="IPR029044">
    <property type="entry name" value="Nucleotide-diphossugar_trans"/>
</dbReference>
<evidence type="ECO:0000256" key="16">
    <source>
        <dbReference type="ARBA" id="ARBA00049628"/>
    </source>
</evidence>
<comment type="pathway">
    <text evidence="2">Nucleotide-sugar biosynthesis; UDP-N-acetyl-alpha-D-glucosamine biosynthesis; N-acetyl-alpha-D-glucosamine 1-phosphate from alpha-D-glucosamine 6-phosphate (route II): step 2/2.</text>
</comment>
<keyword evidence="13" id="KW-0961">Cell wall biogenesis/degradation</keyword>
<keyword evidence="6" id="KW-0548">Nucleotidyltransferase</keyword>
<evidence type="ECO:0000256" key="13">
    <source>
        <dbReference type="ARBA" id="ARBA00023316"/>
    </source>
</evidence>
<dbReference type="GO" id="GO:0009252">
    <property type="term" value="P:peptidoglycan biosynthetic process"/>
    <property type="evidence" value="ECO:0007669"/>
    <property type="project" value="UniProtKB-KW"/>
</dbReference>
<gene>
    <name evidence="18" type="primary">glmU</name>
    <name evidence="18" type="ORF">AOLFYP35_00087</name>
</gene>
<dbReference type="SUPFAM" id="SSF53448">
    <property type="entry name" value="Nucleotide-diphospho-sugar transferases"/>
    <property type="match status" value="1"/>
</dbReference>
<evidence type="ECO:0000256" key="6">
    <source>
        <dbReference type="ARBA" id="ARBA00022695"/>
    </source>
</evidence>
<protein>
    <submittedName>
        <fullName evidence="18">Bifunctional protein GlmU</fullName>
    </submittedName>
</protein>
<comment type="catalytic activity">
    <reaction evidence="15">
        <text>N-acetyl-alpha-D-glucosamine 1-phosphate + UTP + H(+) = UDP-N-acetyl-alpha-D-glucosamine + diphosphate</text>
        <dbReference type="Rhea" id="RHEA:13509"/>
        <dbReference type="ChEBI" id="CHEBI:15378"/>
        <dbReference type="ChEBI" id="CHEBI:33019"/>
        <dbReference type="ChEBI" id="CHEBI:46398"/>
        <dbReference type="ChEBI" id="CHEBI:57705"/>
        <dbReference type="ChEBI" id="CHEBI:57776"/>
        <dbReference type="EC" id="2.7.7.23"/>
    </reaction>
</comment>
<dbReference type="Pfam" id="PF00483">
    <property type="entry name" value="NTP_transferase"/>
    <property type="match status" value="1"/>
</dbReference>
<dbReference type="EMBL" id="CACRSM010000001">
    <property type="protein sequence ID" value="VYS73495.1"/>
    <property type="molecule type" value="Genomic_DNA"/>
</dbReference>
<evidence type="ECO:0000256" key="14">
    <source>
        <dbReference type="ARBA" id="ARBA00048247"/>
    </source>
</evidence>
<keyword evidence="9" id="KW-0133">Cell shape</keyword>
<evidence type="ECO:0000256" key="4">
    <source>
        <dbReference type="ARBA" id="ARBA00022490"/>
    </source>
</evidence>
<dbReference type="InterPro" id="IPR005835">
    <property type="entry name" value="NTP_transferase_dom"/>
</dbReference>
<keyword evidence="10" id="KW-0573">Peptidoglycan synthesis</keyword>
<keyword evidence="12" id="KW-0012">Acyltransferase</keyword>
<sequence>MTTPTAVIVLAAGAGTRMKSSLPKVVHPVVGRSMIGHALHAAAGTHPDHLVAVVRHQRELVAAEILRNNPDVIIADQDDIPGTGRAVQCALDELLRSGHSLSGTILVTYGDVPMLDADTLNALVRSHDERGATVSVLTTIVDDPTGYGRIIRDETSGDVCRIVEQKDASEAERQIREINAGIYAFDGEFLRDALMHVGTNNNQGEVYLTDVLAQAYQADRVTNGVVLDDQWMAQGCNDRVQLAELAAEMNRRICVGHMRAGVSIVDPSSTWIECDVRIDVDTTIYPNTVLRGRTEIATGCEIGPGTTLTNAQVGPGCRVPAAWVSNTRLEGDTIVTPFTSIER</sequence>
<dbReference type="PANTHER" id="PTHR43584:SF3">
    <property type="entry name" value="BIFUNCTIONAL PROTEIN GLMU"/>
    <property type="match status" value="1"/>
</dbReference>
<keyword evidence="7" id="KW-0479">Metal-binding</keyword>
<keyword evidence="4" id="KW-0963">Cytoplasm</keyword>
<evidence type="ECO:0000313" key="18">
    <source>
        <dbReference type="EMBL" id="VYS73495.1"/>
    </source>
</evidence>
<keyword evidence="8" id="KW-0460">Magnesium</keyword>
<evidence type="ECO:0000259" key="17">
    <source>
        <dbReference type="Pfam" id="PF00483"/>
    </source>
</evidence>
<dbReference type="GO" id="GO:0003977">
    <property type="term" value="F:UDP-N-acetylglucosamine diphosphorylase activity"/>
    <property type="evidence" value="ECO:0007669"/>
    <property type="project" value="UniProtKB-EC"/>
</dbReference>
<dbReference type="PANTHER" id="PTHR43584">
    <property type="entry name" value="NUCLEOTIDYL TRANSFERASE"/>
    <property type="match status" value="1"/>
</dbReference>
<comment type="catalytic activity">
    <reaction evidence="14">
        <text>alpha-D-glucosamine 1-phosphate + acetyl-CoA = N-acetyl-alpha-D-glucosamine 1-phosphate + CoA + H(+)</text>
        <dbReference type="Rhea" id="RHEA:13725"/>
        <dbReference type="ChEBI" id="CHEBI:15378"/>
        <dbReference type="ChEBI" id="CHEBI:57287"/>
        <dbReference type="ChEBI" id="CHEBI:57288"/>
        <dbReference type="ChEBI" id="CHEBI:57776"/>
        <dbReference type="ChEBI" id="CHEBI:58516"/>
        <dbReference type="EC" id="2.3.1.157"/>
    </reaction>
</comment>
<comment type="function">
    <text evidence="16">Catalyzes the last two sequential reactions in the de novo biosynthetic pathway for UDP-N-acetylglucosamine (UDP-GlcNAc). The C-terminal domain catalyzes the transfer of acetyl group from acetyl coenzyme A to glucosamine-1-phosphate (GlcN-1-P) to produce N-acetylglucosamine-1-phosphate (GlcNAc-1-P), which is converted into UDP-GlcNAc by the transfer of uridine 5-monophosphate (from uridine 5-triphosphate), a reaction catalyzed by the N-terminal domain.</text>
</comment>
<evidence type="ECO:0000256" key="10">
    <source>
        <dbReference type="ARBA" id="ARBA00022984"/>
    </source>
</evidence>
<dbReference type="Gene3D" id="2.160.10.10">
    <property type="entry name" value="Hexapeptide repeat proteins"/>
    <property type="match status" value="1"/>
</dbReference>
<evidence type="ECO:0000256" key="11">
    <source>
        <dbReference type="ARBA" id="ARBA00023268"/>
    </source>
</evidence>
<dbReference type="CDD" id="cd02540">
    <property type="entry name" value="GT2_GlmU_N_bac"/>
    <property type="match status" value="1"/>
</dbReference>
<organism evidence="18">
    <name type="scientific">Schaalia odontolytica</name>
    <dbReference type="NCBI Taxonomy" id="1660"/>
    <lineage>
        <taxon>Bacteria</taxon>
        <taxon>Bacillati</taxon>
        <taxon>Actinomycetota</taxon>
        <taxon>Actinomycetes</taxon>
        <taxon>Actinomycetales</taxon>
        <taxon>Actinomycetaceae</taxon>
        <taxon>Schaalia</taxon>
    </lineage>
</organism>
<accession>A0A6N2R0D6</accession>
<reference evidence="18" key="1">
    <citation type="submission" date="2019-11" db="EMBL/GenBank/DDBJ databases">
        <authorList>
            <person name="Feng L."/>
        </authorList>
    </citation>
    <scope>NUCLEOTIDE SEQUENCE</scope>
    <source>
        <strain evidence="18">AodontolyticusLFYP35</strain>
    </source>
</reference>
<dbReference type="SUPFAM" id="SSF51161">
    <property type="entry name" value="Trimeric LpxA-like enzymes"/>
    <property type="match status" value="1"/>
</dbReference>
<dbReference type="GO" id="GO:0019134">
    <property type="term" value="F:glucosamine-1-phosphate N-acetyltransferase activity"/>
    <property type="evidence" value="ECO:0007669"/>
    <property type="project" value="UniProtKB-EC"/>
</dbReference>